<evidence type="ECO:0000313" key="4">
    <source>
        <dbReference type="Proteomes" id="UP001305702"/>
    </source>
</evidence>
<sequence length="240" mass="26335">MKKLITGFACGVIVSLATTALASPTLVTSLFPIHFTFNGQSKEPDADSAILNYNGHAYVPVRFIAENMGGLVGYHHESQTVSIRYPDPRPVSSELSSTQTDGAFQLALYSAKKAYSAGEPLTIWSTLENVGQTAVSLAHSTPILQYSIKDRSGTVRTEASFDAGGSVLEKDAQYLQSLTPSIIRYFNFQRSGSRDFEAFLQSPNTDILEPGIYTVGVQAVIRPQNQEEIRLYREMDIEVK</sequence>
<feature type="signal peptide" evidence="1">
    <location>
        <begin position="1"/>
        <end position="22"/>
    </location>
</feature>
<dbReference type="Proteomes" id="UP001305702">
    <property type="component" value="Chromosome"/>
</dbReference>
<organism evidence="3 4">
    <name type="scientific">Paenibacillus aurantius</name>
    <dbReference type="NCBI Taxonomy" id="2918900"/>
    <lineage>
        <taxon>Bacteria</taxon>
        <taxon>Bacillati</taxon>
        <taxon>Bacillota</taxon>
        <taxon>Bacilli</taxon>
        <taxon>Bacillales</taxon>
        <taxon>Paenibacillaceae</taxon>
        <taxon>Paenibacillus</taxon>
    </lineage>
</organism>
<gene>
    <name evidence="3" type="ORF">MJA45_14740</name>
</gene>
<dbReference type="AlphaFoldDB" id="A0AA96RCY0"/>
<proteinExistence type="predicted"/>
<name>A0AA96RCY0_9BACL</name>
<dbReference type="Pfam" id="PF07833">
    <property type="entry name" value="Cu_amine_oxidN1"/>
    <property type="match status" value="1"/>
</dbReference>
<protein>
    <submittedName>
        <fullName evidence="3">Stalk domain-containing protein</fullName>
    </submittedName>
</protein>
<reference evidence="3 4" key="1">
    <citation type="submission" date="2022-02" db="EMBL/GenBank/DDBJ databases">
        <title>Paenibacillus sp. MBLB1776 Whole Genome Shotgun Sequencing.</title>
        <authorList>
            <person name="Hwang C.Y."/>
            <person name="Cho E.-S."/>
            <person name="Seo M.-J."/>
        </authorList>
    </citation>
    <scope>NUCLEOTIDE SEQUENCE [LARGE SCALE GENOMIC DNA]</scope>
    <source>
        <strain evidence="3 4">MBLB1776</strain>
    </source>
</reference>
<dbReference type="InterPro" id="IPR012854">
    <property type="entry name" value="Cu_amine_oxidase-like_N"/>
</dbReference>
<keyword evidence="1" id="KW-0732">Signal</keyword>
<dbReference type="RefSeq" id="WP_315602673.1">
    <property type="nucleotide sequence ID" value="NZ_CP130318.1"/>
</dbReference>
<accession>A0AA96RCY0</accession>
<dbReference type="KEGG" id="paun:MJA45_14740"/>
<feature type="domain" description="Copper amine oxidase-like N-terminal" evidence="2">
    <location>
        <begin position="38"/>
        <end position="83"/>
    </location>
</feature>
<feature type="chain" id="PRO_5041660058" evidence="1">
    <location>
        <begin position="23"/>
        <end position="240"/>
    </location>
</feature>
<dbReference type="EMBL" id="CP130318">
    <property type="protein sequence ID" value="WNQ08906.1"/>
    <property type="molecule type" value="Genomic_DNA"/>
</dbReference>
<keyword evidence="4" id="KW-1185">Reference proteome</keyword>
<evidence type="ECO:0000313" key="3">
    <source>
        <dbReference type="EMBL" id="WNQ08906.1"/>
    </source>
</evidence>
<evidence type="ECO:0000259" key="2">
    <source>
        <dbReference type="Pfam" id="PF07833"/>
    </source>
</evidence>
<evidence type="ECO:0000256" key="1">
    <source>
        <dbReference type="SAM" id="SignalP"/>
    </source>
</evidence>